<sequence length="61" mass="7191">MEKVNNWLKHSVFIASRLRNAVKKKKKREPISIPVFPEQQNKGLLTYALFFIPHLQLNTQT</sequence>
<dbReference type="STRING" id="29495.EA26_02920"/>
<dbReference type="Proteomes" id="UP000029994">
    <property type="component" value="Unassembled WGS sequence"/>
</dbReference>
<comment type="caution">
    <text evidence="1">The sequence shown here is derived from an EMBL/GenBank/DDBJ whole genome shotgun (WGS) entry which is preliminary data.</text>
</comment>
<protein>
    <submittedName>
        <fullName evidence="1">Uncharacterized protein</fullName>
    </submittedName>
</protein>
<gene>
    <name evidence="1" type="ORF">EA26_02920</name>
</gene>
<evidence type="ECO:0000313" key="1">
    <source>
        <dbReference type="EMBL" id="KGK10314.1"/>
    </source>
</evidence>
<evidence type="ECO:0000313" key="2">
    <source>
        <dbReference type="Proteomes" id="UP000029994"/>
    </source>
</evidence>
<organism evidence="1 2">
    <name type="scientific">Vibrio navarrensis</name>
    <dbReference type="NCBI Taxonomy" id="29495"/>
    <lineage>
        <taxon>Bacteria</taxon>
        <taxon>Pseudomonadati</taxon>
        <taxon>Pseudomonadota</taxon>
        <taxon>Gammaproteobacteria</taxon>
        <taxon>Vibrionales</taxon>
        <taxon>Vibrionaceae</taxon>
        <taxon>Vibrio</taxon>
    </lineage>
</organism>
<dbReference type="EMBL" id="JMCG01000001">
    <property type="protein sequence ID" value="KGK10314.1"/>
    <property type="molecule type" value="Genomic_DNA"/>
</dbReference>
<accession>A0A099LRN5</accession>
<keyword evidence="2" id="KW-1185">Reference proteome</keyword>
<name>A0A099LRN5_9VIBR</name>
<proteinExistence type="predicted"/>
<reference evidence="1 2" key="1">
    <citation type="submission" date="2014-04" db="EMBL/GenBank/DDBJ databases">
        <title>Genome sequencing of Vibrio navarrensis strains.</title>
        <authorList>
            <person name="Gladney L.M."/>
            <person name="Katz L.S."/>
            <person name="Marino-Ramirez L."/>
            <person name="Jordan I.K."/>
        </authorList>
    </citation>
    <scope>NUCLEOTIDE SEQUENCE [LARGE SCALE GENOMIC DNA]</scope>
    <source>
        <strain evidence="1 2">ATCC 51183</strain>
    </source>
</reference>
<dbReference type="AlphaFoldDB" id="A0A099LRN5"/>